<feature type="region of interest" description="Disordered" evidence="1">
    <location>
        <begin position="81"/>
        <end position="103"/>
    </location>
</feature>
<accession>A0A1I5KFP8</accession>
<evidence type="ECO:0000313" key="4">
    <source>
        <dbReference type="Proteomes" id="UP000198727"/>
    </source>
</evidence>
<dbReference type="InterPro" id="IPR001387">
    <property type="entry name" value="Cro/C1-type_HTH"/>
</dbReference>
<dbReference type="SUPFAM" id="SSF47413">
    <property type="entry name" value="lambda repressor-like DNA-binding domains"/>
    <property type="match status" value="1"/>
</dbReference>
<sequence>MPTYVRACNTRALRELVEATGRHADVAFRAGISPVRLSQVLNGAAPVIPLQQAAKLEDVLGVPHGTFFVLDDPAASPELIGPYLASAESDQGNEGDDDSTGAA</sequence>
<evidence type="ECO:0000259" key="2">
    <source>
        <dbReference type="PROSITE" id="PS50943"/>
    </source>
</evidence>
<feature type="compositionally biased region" description="Acidic residues" evidence="1">
    <location>
        <begin position="91"/>
        <end position="103"/>
    </location>
</feature>
<gene>
    <name evidence="3" type="ORF">SAMN05421810_101112</name>
</gene>
<dbReference type="PROSITE" id="PS50943">
    <property type="entry name" value="HTH_CROC1"/>
    <property type="match status" value="1"/>
</dbReference>
<feature type="domain" description="HTH cro/C1-type" evidence="2">
    <location>
        <begin position="24"/>
        <end position="67"/>
    </location>
</feature>
<evidence type="ECO:0000313" key="3">
    <source>
        <dbReference type="EMBL" id="SFO83401.1"/>
    </source>
</evidence>
<dbReference type="GO" id="GO:0003677">
    <property type="term" value="F:DNA binding"/>
    <property type="evidence" value="ECO:0007669"/>
    <property type="project" value="InterPro"/>
</dbReference>
<keyword evidence="4" id="KW-1185">Reference proteome</keyword>
<dbReference type="OrthoDB" id="3628170at2"/>
<dbReference type="CDD" id="cd00093">
    <property type="entry name" value="HTH_XRE"/>
    <property type="match status" value="1"/>
</dbReference>
<dbReference type="AlphaFoldDB" id="A0A1I5KFP8"/>
<evidence type="ECO:0000256" key="1">
    <source>
        <dbReference type="SAM" id="MobiDB-lite"/>
    </source>
</evidence>
<dbReference type="RefSeq" id="WP_092526244.1">
    <property type="nucleotide sequence ID" value="NZ_FOWW01000001.1"/>
</dbReference>
<proteinExistence type="predicted"/>
<organism evidence="3 4">
    <name type="scientific">Amycolatopsis arida</name>
    <dbReference type="NCBI Taxonomy" id="587909"/>
    <lineage>
        <taxon>Bacteria</taxon>
        <taxon>Bacillati</taxon>
        <taxon>Actinomycetota</taxon>
        <taxon>Actinomycetes</taxon>
        <taxon>Pseudonocardiales</taxon>
        <taxon>Pseudonocardiaceae</taxon>
        <taxon>Amycolatopsis</taxon>
    </lineage>
</organism>
<dbReference type="Proteomes" id="UP000198727">
    <property type="component" value="Unassembled WGS sequence"/>
</dbReference>
<reference evidence="4" key="1">
    <citation type="submission" date="2016-10" db="EMBL/GenBank/DDBJ databases">
        <authorList>
            <person name="Varghese N."/>
            <person name="Submissions S."/>
        </authorList>
    </citation>
    <scope>NUCLEOTIDE SEQUENCE [LARGE SCALE GENOMIC DNA]</scope>
    <source>
        <strain evidence="4">CGMCC 4.5579</strain>
    </source>
</reference>
<dbReference type="EMBL" id="FOWW01000001">
    <property type="protein sequence ID" value="SFO83401.1"/>
    <property type="molecule type" value="Genomic_DNA"/>
</dbReference>
<dbReference type="SMART" id="SM00530">
    <property type="entry name" value="HTH_XRE"/>
    <property type="match status" value="1"/>
</dbReference>
<name>A0A1I5KFP8_9PSEU</name>
<protein>
    <recommendedName>
        <fullName evidence="2">HTH cro/C1-type domain-containing protein</fullName>
    </recommendedName>
</protein>
<dbReference type="InterPro" id="IPR010982">
    <property type="entry name" value="Lambda_DNA-bd_dom_sf"/>
</dbReference>